<dbReference type="AlphaFoldDB" id="A0A6M3JT88"/>
<dbReference type="EMBL" id="MT141488">
    <property type="protein sequence ID" value="QJA63036.1"/>
    <property type="molecule type" value="Genomic_DNA"/>
</dbReference>
<organism evidence="2">
    <name type="scientific">viral metagenome</name>
    <dbReference type="NCBI Taxonomy" id="1070528"/>
    <lineage>
        <taxon>unclassified sequences</taxon>
        <taxon>metagenomes</taxon>
        <taxon>organismal metagenomes</taxon>
    </lineage>
</organism>
<dbReference type="EMBL" id="MT142010">
    <property type="protein sequence ID" value="QJA73216.1"/>
    <property type="molecule type" value="Genomic_DNA"/>
</dbReference>
<proteinExistence type="predicted"/>
<protein>
    <submittedName>
        <fullName evidence="2">Putative structural protein</fullName>
    </submittedName>
</protein>
<reference evidence="2" key="1">
    <citation type="submission" date="2020-03" db="EMBL/GenBank/DDBJ databases">
        <title>The deep terrestrial virosphere.</title>
        <authorList>
            <person name="Holmfeldt K."/>
            <person name="Nilsson E."/>
            <person name="Simone D."/>
            <person name="Lopez-Fernandez M."/>
            <person name="Wu X."/>
            <person name="de Brujin I."/>
            <person name="Lundin D."/>
            <person name="Andersson A."/>
            <person name="Bertilsson S."/>
            <person name="Dopson M."/>
        </authorList>
    </citation>
    <scope>NUCLEOTIDE SEQUENCE</scope>
    <source>
        <strain evidence="2">MM415A02429</strain>
        <strain evidence="1">MM415B00664</strain>
    </source>
</reference>
<dbReference type="Pfam" id="PF13385">
    <property type="entry name" value="Laminin_G_3"/>
    <property type="match status" value="1"/>
</dbReference>
<dbReference type="SUPFAM" id="SSF49899">
    <property type="entry name" value="Concanavalin A-like lectins/glucanases"/>
    <property type="match status" value="1"/>
</dbReference>
<gene>
    <name evidence="2" type="ORF">MM415A02429_0011</name>
    <name evidence="1" type="ORF">MM415B00664_0027</name>
</gene>
<accession>A0A6M3JT88</accession>
<sequence>MYLLNRRTVSKAKPYLLLHCNGADESTTFTDNSPEGHTVTAVGGAQIDTAQSKFSGASGLFDGDGDYLTVAGGDFNLTTNFSMECFVRFADVTDNTTQNLLGFDDDTTAGAWEFFTGGNCDSLFFRVLDDTPTTIVTLTAASLGLANDIWYHLLACKVGSEYGLYVGGIQKAHVSDASTHAITGTLYVGAAHGAADTELNGWLDEIRIVAGNPFSAAPVAGLTDKIQVPQQPYPSWS</sequence>
<dbReference type="InterPro" id="IPR013320">
    <property type="entry name" value="ConA-like_dom_sf"/>
</dbReference>
<evidence type="ECO:0000313" key="1">
    <source>
        <dbReference type="EMBL" id="QJA63036.1"/>
    </source>
</evidence>
<name>A0A6M3JT88_9ZZZZ</name>
<dbReference type="Gene3D" id="2.60.120.200">
    <property type="match status" value="1"/>
</dbReference>
<evidence type="ECO:0000313" key="2">
    <source>
        <dbReference type="EMBL" id="QJA73216.1"/>
    </source>
</evidence>